<evidence type="ECO:0000256" key="1">
    <source>
        <dbReference type="SAM" id="Phobius"/>
    </source>
</evidence>
<evidence type="ECO:0000313" key="2">
    <source>
        <dbReference type="EMBL" id="RDD80280.1"/>
    </source>
</evidence>
<feature type="transmembrane region" description="Helical" evidence="1">
    <location>
        <begin position="136"/>
        <end position="158"/>
    </location>
</feature>
<feature type="transmembrane region" description="Helical" evidence="1">
    <location>
        <begin position="405"/>
        <end position="426"/>
    </location>
</feature>
<dbReference type="RefSeq" id="WP_114846850.1">
    <property type="nucleotide sequence ID" value="NZ_JBHSPE010000012.1"/>
</dbReference>
<feature type="transmembrane region" description="Helical" evidence="1">
    <location>
        <begin position="373"/>
        <end position="393"/>
    </location>
</feature>
<dbReference type="EMBL" id="QQAH01000018">
    <property type="protein sequence ID" value="RDD80280.1"/>
    <property type="molecule type" value="Genomic_DNA"/>
</dbReference>
<proteinExistence type="predicted"/>
<evidence type="ECO:0000313" key="3">
    <source>
        <dbReference type="Proteomes" id="UP000253782"/>
    </source>
</evidence>
<feature type="transmembrane region" description="Helical" evidence="1">
    <location>
        <begin position="164"/>
        <end position="181"/>
    </location>
</feature>
<dbReference type="AlphaFoldDB" id="A0A369UL06"/>
<keyword evidence="1" id="KW-0472">Membrane</keyword>
<feature type="transmembrane region" description="Helical" evidence="1">
    <location>
        <begin position="290"/>
        <end position="309"/>
    </location>
</feature>
<accession>A0A369UL06</accession>
<feature type="transmembrane region" description="Helical" evidence="1">
    <location>
        <begin position="110"/>
        <end position="129"/>
    </location>
</feature>
<sequence>MKAVWQLWLQPWKRMPVLAALVSLMWLAAMGMYLFSVDSEVDLNAAALGLIAFGSWFWHIGQGQILRELCRPESFLMPDFLRRLTWTAAIDAAQWVLLPALLSGLLGLPHAWLIAAALLCVAALGLVSSQGRRAGLLIWPIFIVAGWKPELAVAALHIALQSPLTAPLLLLVAVLILHLSLRPLLRIDDRDIETSPLESMSLDRSNNIGGTPPPRGALSKRLVGLFDRTSQRALDLALRSYRQQPGARQRLTLIRRLLLPHDNPLAIALRLTWVAAFVTIYFFAAIHRQHFNAAVVGAYATLLTLGRFPQLGRGMQRIRPNLADLYLTLAPTTHAQYQKTLADALLILVPISVLSAVAYTLLGIALTHAAEPVRMLMTTIIVTSAASLVALAVHLIGPESTLGRTLANIVVILGAMASYWGGYWLIGALGYVFGGGLVAIIALSFGLSVWFAGQREYQRRKPSFDAPMA</sequence>
<keyword evidence="1" id="KW-1133">Transmembrane helix</keyword>
<protein>
    <submittedName>
        <fullName evidence="2">Uncharacterized protein</fullName>
    </submittedName>
</protein>
<keyword evidence="3" id="KW-1185">Reference proteome</keyword>
<feature type="transmembrane region" description="Helical" evidence="1">
    <location>
        <begin position="265"/>
        <end position="284"/>
    </location>
</feature>
<dbReference type="OrthoDB" id="5938825at2"/>
<reference evidence="2 3" key="1">
    <citation type="submission" date="2018-07" db="EMBL/GenBank/DDBJ databases">
        <title>Dyella tabacisoli L4-6T, whole genome shotgun sequence.</title>
        <authorList>
            <person name="Zhou X.-K."/>
            <person name="Li W.-J."/>
            <person name="Duan Y.-Q."/>
        </authorList>
    </citation>
    <scope>NUCLEOTIDE SEQUENCE [LARGE SCALE GENOMIC DNA]</scope>
    <source>
        <strain evidence="2 3">L4-6</strain>
    </source>
</reference>
<gene>
    <name evidence="2" type="ORF">DVJ77_17665</name>
</gene>
<organism evidence="2 3">
    <name type="scientific">Dyella tabacisoli</name>
    <dbReference type="NCBI Taxonomy" id="2282381"/>
    <lineage>
        <taxon>Bacteria</taxon>
        <taxon>Pseudomonadati</taxon>
        <taxon>Pseudomonadota</taxon>
        <taxon>Gammaproteobacteria</taxon>
        <taxon>Lysobacterales</taxon>
        <taxon>Rhodanobacteraceae</taxon>
        <taxon>Dyella</taxon>
    </lineage>
</organism>
<feature type="transmembrane region" description="Helical" evidence="1">
    <location>
        <begin position="41"/>
        <end position="59"/>
    </location>
</feature>
<feature type="transmembrane region" description="Helical" evidence="1">
    <location>
        <begin position="344"/>
        <end position="367"/>
    </location>
</feature>
<comment type="caution">
    <text evidence="2">The sequence shown here is derived from an EMBL/GenBank/DDBJ whole genome shotgun (WGS) entry which is preliminary data.</text>
</comment>
<dbReference type="Proteomes" id="UP000253782">
    <property type="component" value="Unassembled WGS sequence"/>
</dbReference>
<feature type="transmembrane region" description="Helical" evidence="1">
    <location>
        <begin position="432"/>
        <end position="453"/>
    </location>
</feature>
<keyword evidence="1" id="KW-0812">Transmembrane</keyword>
<name>A0A369UL06_9GAMM</name>
<feature type="transmembrane region" description="Helical" evidence="1">
    <location>
        <begin position="15"/>
        <end position="35"/>
    </location>
</feature>